<organism evidence="3">
    <name type="scientific">Thermosporothrix sp. COM3</name>
    <dbReference type="NCBI Taxonomy" id="2490863"/>
    <lineage>
        <taxon>Bacteria</taxon>
        <taxon>Bacillati</taxon>
        <taxon>Chloroflexota</taxon>
        <taxon>Ktedonobacteria</taxon>
        <taxon>Ktedonobacterales</taxon>
        <taxon>Thermosporotrichaceae</taxon>
        <taxon>Thermosporothrix</taxon>
    </lineage>
</organism>
<dbReference type="InterPro" id="IPR002347">
    <property type="entry name" value="SDR_fam"/>
</dbReference>
<dbReference type="PANTHER" id="PTHR43157">
    <property type="entry name" value="PHOSPHATIDYLINOSITOL-GLYCAN BIOSYNTHESIS CLASS F PROTEIN-RELATED"/>
    <property type="match status" value="1"/>
</dbReference>
<keyword evidence="1" id="KW-0560">Oxidoreductase</keyword>
<name>A0A455SBE1_9CHLR</name>
<evidence type="ECO:0000313" key="3">
    <source>
        <dbReference type="EMBL" id="BBH85777.1"/>
    </source>
</evidence>
<dbReference type="PRINTS" id="PR00080">
    <property type="entry name" value="SDRFAMILY"/>
</dbReference>
<sequence length="293" mass="31790">MLASRPLQGKVCLVTGASSGIGKATALGLAHRGAHVVMACRDLARGAAAQNEIQAHSGNPHVDLMQVDLASQESIRQFVAHFKDRYTHLHILINNAGISNFSRQETEDGIEETLAVNYLAPFLLTNLLLDKIKESAPARIINVSSDMQSSGTIDLFDLQLKTGRYSFPRAYSQSKLALILFTYALARRLEGTGVTVNCLHPGFVATNIGQQDLSPALKALAGLLLPLLGSKPDEGARTTLYLATSPEVEGVTGKYFIKGVPKKSALVSYDRVLQERLWEESLKLTHLESVAVR</sequence>
<protein>
    <submittedName>
        <fullName evidence="3">Retinol dehydrogenase</fullName>
    </submittedName>
</protein>
<comment type="similarity">
    <text evidence="2">Belongs to the short-chain dehydrogenases/reductases (SDR) family.</text>
</comment>
<dbReference type="SUPFAM" id="SSF51735">
    <property type="entry name" value="NAD(P)-binding Rossmann-fold domains"/>
    <property type="match status" value="1"/>
</dbReference>
<dbReference type="GO" id="GO:0016491">
    <property type="term" value="F:oxidoreductase activity"/>
    <property type="evidence" value="ECO:0007669"/>
    <property type="project" value="UniProtKB-KW"/>
</dbReference>
<reference evidence="3" key="1">
    <citation type="submission" date="2018-12" db="EMBL/GenBank/DDBJ databases">
        <title>Novel natural products biosynthetic potential of the class Ktedonobacteria.</title>
        <authorList>
            <person name="Zheng Y."/>
            <person name="Saitou A."/>
            <person name="Wang C.M."/>
            <person name="Toyoda A."/>
            <person name="Minakuchi Y."/>
            <person name="Sekiguchi Y."/>
            <person name="Ueda K."/>
            <person name="Takano H."/>
            <person name="Sakai Y."/>
            <person name="Yokota A."/>
            <person name="Yabe S."/>
        </authorList>
    </citation>
    <scope>NUCLEOTIDE SEQUENCE</scope>
    <source>
        <strain evidence="3">COM3</strain>
    </source>
</reference>
<dbReference type="PRINTS" id="PR00081">
    <property type="entry name" value="GDHRDH"/>
</dbReference>
<evidence type="ECO:0000256" key="1">
    <source>
        <dbReference type="ARBA" id="ARBA00023002"/>
    </source>
</evidence>
<gene>
    <name evidence="3" type="ORF">KTC_05280</name>
</gene>
<dbReference type="PANTHER" id="PTHR43157:SF31">
    <property type="entry name" value="PHOSPHATIDYLINOSITOL-GLYCAN BIOSYNTHESIS CLASS F PROTEIN"/>
    <property type="match status" value="1"/>
</dbReference>
<dbReference type="InterPro" id="IPR036291">
    <property type="entry name" value="NAD(P)-bd_dom_sf"/>
</dbReference>
<dbReference type="CDD" id="cd05327">
    <property type="entry name" value="retinol-DH_like_SDR_c_like"/>
    <property type="match status" value="1"/>
</dbReference>
<dbReference type="Pfam" id="PF00106">
    <property type="entry name" value="adh_short"/>
    <property type="match status" value="1"/>
</dbReference>
<dbReference type="Gene3D" id="3.40.50.720">
    <property type="entry name" value="NAD(P)-binding Rossmann-like Domain"/>
    <property type="match status" value="1"/>
</dbReference>
<dbReference type="AlphaFoldDB" id="A0A455SBE1"/>
<accession>A0A455SBE1</accession>
<proteinExistence type="inferred from homology"/>
<evidence type="ECO:0000256" key="2">
    <source>
        <dbReference type="RuleBase" id="RU000363"/>
    </source>
</evidence>
<dbReference type="EMBL" id="AP019376">
    <property type="protein sequence ID" value="BBH85777.1"/>
    <property type="molecule type" value="Genomic_DNA"/>
</dbReference>